<feature type="compositionally biased region" description="Low complexity" evidence="1">
    <location>
        <begin position="169"/>
        <end position="181"/>
    </location>
</feature>
<proteinExistence type="predicted"/>
<evidence type="ECO:0000313" key="3">
    <source>
        <dbReference type="Proteomes" id="UP001358417"/>
    </source>
</evidence>
<reference evidence="2 3" key="1">
    <citation type="submission" date="2023-08" db="EMBL/GenBank/DDBJ databases">
        <title>Black Yeasts Isolated from many extreme environments.</title>
        <authorList>
            <person name="Coleine C."/>
            <person name="Stajich J.E."/>
            <person name="Selbmann L."/>
        </authorList>
    </citation>
    <scope>NUCLEOTIDE SEQUENCE [LARGE SCALE GENOMIC DNA]</scope>
    <source>
        <strain evidence="2 3">CCFEE 5792</strain>
    </source>
</reference>
<evidence type="ECO:0000256" key="1">
    <source>
        <dbReference type="SAM" id="MobiDB-lite"/>
    </source>
</evidence>
<feature type="compositionally biased region" description="Acidic residues" evidence="1">
    <location>
        <begin position="290"/>
        <end position="314"/>
    </location>
</feature>
<feature type="region of interest" description="Disordered" evidence="1">
    <location>
        <begin position="274"/>
        <end position="320"/>
    </location>
</feature>
<feature type="region of interest" description="Disordered" evidence="1">
    <location>
        <begin position="344"/>
        <end position="365"/>
    </location>
</feature>
<organism evidence="2 3">
    <name type="scientific">Exophiala bonariae</name>
    <dbReference type="NCBI Taxonomy" id="1690606"/>
    <lineage>
        <taxon>Eukaryota</taxon>
        <taxon>Fungi</taxon>
        <taxon>Dikarya</taxon>
        <taxon>Ascomycota</taxon>
        <taxon>Pezizomycotina</taxon>
        <taxon>Eurotiomycetes</taxon>
        <taxon>Chaetothyriomycetidae</taxon>
        <taxon>Chaetothyriales</taxon>
        <taxon>Herpotrichiellaceae</taxon>
        <taxon>Exophiala</taxon>
    </lineage>
</organism>
<dbReference type="Proteomes" id="UP001358417">
    <property type="component" value="Unassembled WGS sequence"/>
</dbReference>
<dbReference type="GeneID" id="89969313"/>
<dbReference type="AlphaFoldDB" id="A0AAV9NWH0"/>
<sequence length="510" mass="56823">MAEDMCISPLTPTSFLPKDTPLVEETQSPVSPRLSVEDLASLLREIPGWSSCAGCVVAESLEEECAKPLDMVSKLNLACDDHTPTDSGVSLDVNVNGTESENSEPLVCRRSSSIYSDDPVLQEIEIADEIQGPSTSAKPRLRIDTKAGCELNAWAIRARYYPTESCNEDSSWPISDSGSSIEEYFEPPLKEGSEEPSEDENSDDGDSDGENSGDGESDDEDYLATPVKRKLAWQRWFAASKPHVPRGQWWGVVWEQEVQKIKMREIRNRGYWLSPVSGEPARFCESPESYYDEEDSDEGSSSGDEDSSDDEEDVESPRKALESRIYTWAENVDSLSTLRSQFCESPKDYDQSDAPPNTPAENGAEVPCYNTVTEADLQSFREEYARLLAAPKSEAEEGSMSPKKSAGISPIEAFVDSPAFIISPTDIFESFHELAHANREFNFVFRDLKQSFPIEDDAVSPTTALPRLLADHRAPLETKLVKNKPPCFKLWSRVKKAIKSYYKLKKSSRP</sequence>
<evidence type="ECO:0000313" key="2">
    <source>
        <dbReference type="EMBL" id="KAK5065253.1"/>
    </source>
</evidence>
<keyword evidence="3" id="KW-1185">Reference proteome</keyword>
<dbReference type="RefSeq" id="XP_064712577.1">
    <property type="nucleotide sequence ID" value="XM_064844717.1"/>
</dbReference>
<comment type="caution">
    <text evidence="2">The sequence shown here is derived from an EMBL/GenBank/DDBJ whole genome shotgun (WGS) entry which is preliminary data.</text>
</comment>
<name>A0AAV9NWH0_9EURO</name>
<feature type="compositionally biased region" description="Acidic residues" evidence="1">
    <location>
        <begin position="194"/>
        <end position="222"/>
    </location>
</feature>
<dbReference type="EMBL" id="JAVRRD010000001">
    <property type="protein sequence ID" value="KAK5065253.1"/>
    <property type="molecule type" value="Genomic_DNA"/>
</dbReference>
<protein>
    <submittedName>
        <fullName evidence="2">Uncharacterized protein</fullName>
    </submittedName>
</protein>
<feature type="region of interest" description="Disordered" evidence="1">
    <location>
        <begin position="165"/>
        <end position="224"/>
    </location>
</feature>
<accession>A0AAV9NWH0</accession>
<gene>
    <name evidence="2" type="ORF">LTR84_001091</name>
</gene>